<feature type="transmembrane region" description="Helical" evidence="12">
    <location>
        <begin position="740"/>
        <end position="762"/>
    </location>
</feature>
<keyword evidence="4 12" id="KW-0812">Transmembrane</keyword>
<feature type="compositionally biased region" description="Low complexity" evidence="11">
    <location>
        <begin position="8"/>
        <end position="25"/>
    </location>
</feature>
<evidence type="ECO:0000256" key="3">
    <source>
        <dbReference type="ARBA" id="ARBA00022475"/>
    </source>
</evidence>
<evidence type="ECO:0000256" key="8">
    <source>
        <dbReference type="ARBA" id="ARBA00023136"/>
    </source>
</evidence>
<dbReference type="PANTHER" id="PTHR32219">
    <property type="entry name" value="RNA-BINDING PROTEIN YLMH-RELATED"/>
    <property type="match status" value="1"/>
</dbReference>
<evidence type="ECO:0000256" key="1">
    <source>
        <dbReference type="ARBA" id="ARBA00004162"/>
    </source>
</evidence>
<feature type="coiled-coil region" evidence="10">
    <location>
        <begin position="607"/>
        <end position="635"/>
    </location>
</feature>
<protein>
    <recommendedName>
        <fullName evidence="15">Proton pump-interactor 1</fullName>
    </recommendedName>
</protein>
<evidence type="ECO:0000256" key="6">
    <source>
        <dbReference type="ARBA" id="ARBA00022989"/>
    </source>
</evidence>
<comment type="caution">
    <text evidence="13">The sequence shown here is derived from an EMBL/GenBank/DDBJ whole genome shotgun (WGS) entry which is preliminary data.</text>
</comment>
<evidence type="ECO:0000256" key="2">
    <source>
        <dbReference type="ARBA" id="ARBA00004389"/>
    </source>
</evidence>
<keyword evidence="3" id="KW-1003">Cell membrane</keyword>
<evidence type="ECO:0000313" key="13">
    <source>
        <dbReference type="EMBL" id="KAF5949733.1"/>
    </source>
</evidence>
<feature type="compositionally biased region" description="Basic and acidic residues" evidence="11">
    <location>
        <begin position="494"/>
        <end position="507"/>
    </location>
</feature>
<evidence type="ECO:0000256" key="11">
    <source>
        <dbReference type="SAM" id="MobiDB-lite"/>
    </source>
</evidence>
<feature type="compositionally biased region" description="Basic and acidic residues" evidence="11">
    <location>
        <begin position="691"/>
        <end position="715"/>
    </location>
</feature>
<feature type="compositionally biased region" description="Basic and acidic residues" evidence="11">
    <location>
        <begin position="528"/>
        <end position="550"/>
    </location>
</feature>
<evidence type="ECO:0000256" key="7">
    <source>
        <dbReference type="ARBA" id="ARBA00023054"/>
    </source>
</evidence>
<evidence type="ECO:0000256" key="12">
    <source>
        <dbReference type="SAM" id="Phobius"/>
    </source>
</evidence>
<name>A0A7J7H9U6_CAMSI</name>
<evidence type="ECO:0000256" key="5">
    <source>
        <dbReference type="ARBA" id="ARBA00022824"/>
    </source>
</evidence>
<gene>
    <name evidence="13" type="ORF">HYC85_011726</name>
</gene>
<evidence type="ECO:0000256" key="4">
    <source>
        <dbReference type="ARBA" id="ARBA00022692"/>
    </source>
</evidence>
<feature type="compositionally biased region" description="Basic and acidic residues" evidence="11">
    <location>
        <begin position="50"/>
        <end position="59"/>
    </location>
</feature>
<keyword evidence="8 12" id="KW-0472">Membrane</keyword>
<organism evidence="13 14">
    <name type="scientific">Camellia sinensis</name>
    <name type="common">Tea plant</name>
    <name type="synonym">Thea sinensis</name>
    <dbReference type="NCBI Taxonomy" id="4442"/>
    <lineage>
        <taxon>Eukaryota</taxon>
        <taxon>Viridiplantae</taxon>
        <taxon>Streptophyta</taxon>
        <taxon>Embryophyta</taxon>
        <taxon>Tracheophyta</taxon>
        <taxon>Spermatophyta</taxon>
        <taxon>Magnoliopsida</taxon>
        <taxon>eudicotyledons</taxon>
        <taxon>Gunneridae</taxon>
        <taxon>Pentapetalae</taxon>
        <taxon>asterids</taxon>
        <taxon>Ericales</taxon>
        <taxon>Theaceae</taxon>
        <taxon>Camellia</taxon>
    </lineage>
</organism>
<evidence type="ECO:0000256" key="9">
    <source>
        <dbReference type="ARBA" id="ARBA00038080"/>
    </source>
</evidence>
<keyword evidence="14" id="KW-1185">Reference proteome</keyword>
<evidence type="ECO:0000256" key="10">
    <source>
        <dbReference type="SAM" id="Coils"/>
    </source>
</evidence>
<dbReference type="AlphaFoldDB" id="A0A7J7H9U6"/>
<reference evidence="14" key="1">
    <citation type="journal article" date="2020" name="Nat. Commun.">
        <title>Genome assembly of wild tea tree DASZ reveals pedigree and selection history of tea varieties.</title>
        <authorList>
            <person name="Zhang W."/>
            <person name="Zhang Y."/>
            <person name="Qiu H."/>
            <person name="Guo Y."/>
            <person name="Wan H."/>
            <person name="Zhang X."/>
            <person name="Scossa F."/>
            <person name="Alseekh S."/>
            <person name="Zhang Q."/>
            <person name="Wang P."/>
            <person name="Xu L."/>
            <person name="Schmidt M.H."/>
            <person name="Jia X."/>
            <person name="Li D."/>
            <person name="Zhu A."/>
            <person name="Guo F."/>
            <person name="Chen W."/>
            <person name="Ni D."/>
            <person name="Usadel B."/>
            <person name="Fernie A.R."/>
            <person name="Wen W."/>
        </authorList>
    </citation>
    <scope>NUCLEOTIDE SEQUENCE [LARGE SCALE GENOMIC DNA]</scope>
    <source>
        <strain evidence="14">cv. G240</strain>
    </source>
</reference>
<dbReference type="GO" id="GO:0005886">
    <property type="term" value="C:plasma membrane"/>
    <property type="evidence" value="ECO:0007669"/>
    <property type="project" value="UniProtKB-SubCell"/>
</dbReference>
<evidence type="ECO:0000313" key="14">
    <source>
        <dbReference type="Proteomes" id="UP000593564"/>
    </source>
</evidence>
<dbReference type="PANTHER" id="PTHR32219:SF2">
    <property type="entry name" value="PROTON PUMP-INTERACTOR 1"/>
    <property type="match status" value="1"/>
</dbReference>
<proteinExistence type="inferred from homology"/>
<reference evidence="13 14" key="2">
    <citation type="submission" date="2020-07" db="EMBL/GenBank/DDBJ databases">
        <title>Genome assembly of wild tea tree DASZ reveals pedigree and selection history of tea varieties.</title>
        <authorList>
            <person name="Zhang W."/>
        </authorList>
    </citation>
    <scope>NUCLEOTIDE SEQUENCE [LARGE SCALE GENOMIC DNA]</scope>
    <source>
        <strain evidence="14">cv. G240</strain>
        <tissue evidence="13">Leaf</tissue>
    </source>
</reference>
<feature type="compositionally biased region" description="Polar residues" evidence="11">
    <location>
        <begin position="513"/>
        <end position="527"/>
    </location>
</feature>
<feature type="coiled-coil region" evidence="10">
    <location>
        <begin position="257"/>
        <end position="298"/>
    </location>
</feature>
<comment type="similarity">
    <text evidence="9">Belongs to the plant Proton pump-interactor protein family.</text>
</comment>
<feature type="region of interest" description="Disordered" evidence="11">
    <location>
        <begin position="494"/>
        <end position="550"/>
    </location>
</feature>
<keyword evidence="7 10" id="KW-0175">Coiled coil</keyword>
<comment type="subcellular location">
    <subcellularLocation>
        <location evidence="1">Cell membrane</location>
        <topology evidence="1">Single-pass membrane protein</topology>
    </subcellularLocation>
    <subcellularLocation>
        <location evidence="2">Endoplasmic reticulum membrane</location>
        <topology evidence="2">Single-pass membrane protein</topology>
    </subcellularLocation>
</comment>
<dbReference type="GO" id="GO:0005789">
    <property type="term" value="C:endoplasmic reticulum membrane"/>
    <property type="evidence" value="ECO:0007669"/>
    <property type="project" value="UniProtKB-SubCell"/>
</dbReference>
<accession>A0A7J7H9U6</accession>
<sequence>MDVEVVKSELVPVSVESGSEENSSLLHEKENGTLNQETGLNEPIKFGSHGMDEPVDREGSNIPVADFPKDVGDEWPEPKQIHSFYLVKYRTYEDPKLKAKVELADKDQQKKNQAKFQISDKFRAKKAEKSRLIDLMKPLNDENRQYWSIVDGKRKEMEPLHEALGKLRNTNSVNREKGVGICSSEEELNYLIKSLEYRIQHESIPLSEEKKILKEIKQLEGTREKVLANAAMRAKIQDSMGEKDVIQDQVKLMGVDLDGVRKEQQVVKAKLKQLTDEKEVVEKEINSLADELDAAAEKYKTAYKIFFDLKQQLNAGVCWLNLKYLDSNNLKDEVDPKLIDLKMKMRESRSEDEDERKSHRSEDEVDPKLIDSKMKLIRSSFSLIFTDLKSVMKLIRETEGSCGDMGREKVRTREREMKTVRVREIEATNDCFYQSRTLLTKVRELAARKDIEALKEIVNMEVDKFMSLWNNNKAFRDDYERRILASLDNRQLSRDGRMRNPDEKPLVIREAPPSSSVTETATKTNVKQPKEDSTSAPKHDTSLAEKVQKEVKNKIQKEVKDKATGTTLELPIDVVGKGIISVSEKPQKDSQPKRDEVDEAKLKEIRREEEIAKAKQALERKKKLAEKAAAKAAIKAQKEAEKKLKEIIVQFIQFPDYGPDREKKAKKKAGASAPASEPEEQPTEADAEVTEPEKADEKVEASAPSKSKDRKENLVRYRNRPKGPVSVPRDILKRKKSTNYWVWAAPAGLSVMVLLVFGYKYFF</sequence>
<dbReference type="EMBL" id="JACBKZ010000005">
    <property type="protein sequence ID" value="KAF5949733.1"/>
    <property type="molecule type" value="Genomic_DNA"/>
</dbReference>
<feature type="region of interest" description="Disordered" evidence="11">
    <location>
        <begin position="345"/>
        <end position="365"/>
    </location>
</feature>
<keyword evidence="5" id="KW-0256">Endoplasmic reticulum</keyword>
<dbReference type="Proteomes" id="UP000593564">
    <property type="component" value="Unassembled WGS sequence"/>
</dbReference>
<evidence type="ECO:0008006" key="15">
    <source>
        <dbReference type="Google" id="ProtNLM"/>
    </source>
</evidence>
<keyword evidence="6 12" id="KW-1133">Transmembrane helix</keyword>
<dbReference type="InterPro" id="IPR055282">
    <property type="entry name" value="PPI1-4"/>
</dbReference>
<feature type="compositionally biased region" description="Acidic residues" evidence="11">
    <location>
        <begin position="677"/>
        <end position="690"/>
    </location>
</feature>
<feature type="region of interest" description="Disordered" evidence="11">
    <location>
        <begin position="1"/>
        <end position="64"/>
    </location>
</feature>
<feature type="region of interest" description="Disordered" evidence="11">
    <location>
        <begin position="659"/>
        <end position="723"/>
    </location>
</feature>